<organism evidence="3 4">
    <name type="scientific">Cerrena zonata</name>
    <dbReference type="NCBI Taxonomy" id="2478898"/>
    <lineage>
        <taxon>Eukaryota</taxon>
        <taxon>Fungi</taxon>
        <taxon>Dikarya</taxon>
        <taxon>Basidiomycota</taxon>
        <taxon>Agaricomycotina</taxon>
        <taxon>Agaricomycetes</taxon>
        <taxon>Polyporales</taxon>
        <taxon>Cerrenaceae</taxon>
        <taxon>Cerrena</taxon>
    </lineage>
</organism>
<dbReference type="AlphaFoldDB" id="A0AAW0GCB6"/>
<dbReference type="PROSITE" id="PS50181">
    <property type="entry name" value="FBOX"/>
    <property type="match status" value="1"/>
</dbReference>
<dbReference type="Gene3D" id="1.20.1280.50">
    <property type="match status" value="1"/>
</dbReference>
<comment type="caution">
    <text evidence="3">The sequence shown here is derived from an EMBL/GenBank/DDBJ whole genome shotgun (WGS) entry which is preliminary data.</text>
</comment>
<dbReference type="SUPFAM" id="SSF81383">
    <property type="entry name" value="F-box domain"/>
    <property type="match status" value="1"/>
</dbReference>
<evidence type="ECO:0000259" key="2">
    <source>
        <dbReference type="PROSITE" id="PS50181"/>
    </source>
</evidence>
<keyword evidence="4" id="KW-1185">Reference proteome</keyword>
<reference evidence="3 4" key="1">
    <citation type="submission" date="2022-09" db="EMBL/GenBank/DDBJ databases">
        <authorList>
            <person name="Palmer J.M."/>
        </authorList>
    </citation>
    <scope>NUCLEOTIDE SEQUENCE [LARGE SCALE GENOMIC DNA]</scope>
    <source>
        <strain evidence="3 4">DSM 7382</strain>
    </source>
</reference>
<proteinExistence type="predicted"/>
<feature type="domain" description="F-box" evidence="2">
    <location>
        <begin position="50"/>
        <end position="104"/>
    </location>
</feature>
<dbReference type="InterPro" id="IPR036047">
    <property type="entry name" value="F-box-like_dom_sf"/>
</dbReference>
<accession>A0AAW0GCB6</accession>
<evidence type="ECO:0000313" key="3">
    <source>
        <dbReference type="EMBL" id="KAK7691093.1"/>
    </source>
</evidence>
<evidence type="ECO:0000313" key="4">
    <source>
        <dbReference type="Proteomes" id="UP001385951"/>
    </source>
</evidence>
<protein>
    <recommendedName>
        <fullName evidence="2">F-box domain-containing protein</fullName>
    </recommendedName>
</protein>
<sequence length="688" mass="77742">MAMRSNIYERCEGVTDSDILTIEKNIRSRQETIRKEILIIVEKKRYLNSLLPISRLPGEVLLRLFRHCSSQPVYRDRYPCFNISHVCYNWRELALQTPEMWNTFCLGHPECVKLLLERSGMAPLQVTSSGRLTEKPHPLVADSLKLVLKHSHRVEALTLEVSNYVLEDAFGHFYADVCVEPKSAIQRISLLNLNPTHSEIPNVFSALHLPALTCIEIRGYQMVWHPPLLQFTTLNRIIIHSRNSTGSSCGILALLQVLRNNPRMKVLEFVERAIACSGHDNMHVGELPLVDLQYLETLKIHTDAACINLFLTRCNISVSTITDIETRDEHHRPPAANVFEENINILRSIISHVAQRSTSMSGLELSFNDYAEQYGFNGNILGQPMLRIILQTYHFDTSPISIPSIPHELPLVERIRFSFRCPSSQSVGYADTLRGLLHILPLSGIARLKLDTFTAPSDTMAKEVGAVASGLIRACSPSGFEILELSQYMLLCLPFILSPATNGSAVDSDRRGLSLFRALHTLILSRIRDTIMRRRQRNMRLDFGDVFDALQSQAVLYRGTCGRFSRLILKHCSMEVNTLYELVDCVSDITCQRGRFTINPPTSPYRSPFPPPIPLVLLPPPLVKKKSERLPDADLDNPPLFVQQIPTPPPANRTGPLEGEEVCWDAYVRYSCVTFDFRGSSGVQVEHE</sequence>
<feature type="region of interest" description="Disordered" evidence="1">
    <location>
        <begin position="637"/>
        <end position="656"/>
    </location>
</feature>
<dbReference type="Proteomes" id="UP001385951">
    <property type="component" value="Unassembled WGS sequence"/>
</dbReference>
<gene>
    <name evidence="3" type="ORF">QCA50_006196</name>
</gene>
<dbReference type="EMBL" id="JASBNA010000006">
    <property type="protein sequence ID" value="KAK7691093.1"/>
    <property type="molecule type" value="Genomic_DNA"/>
</dbReference>
<name>A0AAW0GCB6_9APHY</name>
<dbReference type="InterPro" id="IPR001810">
    <property type="entry name" value="F-box_dom"/>
</dbReference>
<evidence type="ECO:0000256" key="1">
    <source>
        <dbReference type="SAM" id="MobiDB-lite"/>
    </source>
</evidence>